<organism evidence="1 2">
    <name type="scientific">Denitrobaculum tricleocarpae</name>
    <dbReference type="NCBI Taxonomy" id="2591009"/>
    <lineage>
        <taxon>Bacteria</taxon>
        <taxon>Pseudomonadati</taxon>
        <taxon>Pseudomonadota</taxon>
        <taxon>Alphaproteobacteria</taxon>
        <taxon>Rhodospirillales</taxon>
        <taxon>Rhodospirillaceae</taxon>
        <taxon>Denitrobaculum</taxon>
    </lineage>
</organism>
<reference evidence="1 2" key="1">
    <citation type="submission" date="2019-06" db="EMBL/GenBank/DDBJ databases">
        <title>Whole genome sequence for Rhodospirillaceae sp. R148.</title>
        <authorList>
            <person name="Wang G."/>
        </authorList>
    </citation>
    <scope>NUCLEOTIDE SEQUENCE [LARGE SCALE GENOMIC DNA]</scope>
    <source>
        <strain evidence="1 2">R148</strain>
    </source>
</reference>
<evidence type="ECO:0000313" key="2">
    <source>
        <dbReference type="Proteomes" id="UP000315252"/>
    </source>
</evidence>
<dbReference type="EMBL" id="VHSH01000002">
    <property type="protein sequence ID" value="TQV81728.1"/>
    <property type="molecule type" value="Genomic_DNA"/>
</dbReference>
<dbReference type="Proteomes" id="UP000315252">
    <property type="component" value="Unassembled WGS sequence"/>
</dbReference>
<evidence type="ECO:0000313" key="1">
    <source>
        <dbReference type="EMBL" id="TQV81728.1"/>
    </source>
</evidence>
<comment type="caution">
    <text evidence="1">The sequence shown here is derived from an EMBL/GenBank/DDBJ whole genome shotgun (WGS) entry which is preliminary data.</text>
</comment>
<name>A0A545TWY0_9PROT</name>
<dbReference type="OrthoDB" id="7360697at2"/>
<gene>
    <name evidence="1" type="ORF">FKG95_05630</name>
</gene>
<dbReference type="RefSeq" id="WP_142895359.1">
    <property type="nucleotide sequence ID" value="NZ_ML660053.1"/>
</dbReference>
<protein>
    <submittedName>
        <fullName evidence="1">Uncharacterized protein</fullName>
    </submittedName>
</protein>
<proteinExistence type="predicted"/>
<sequence>MQRPVIIIHSFEQACAALTSAADLSKDLTLLSAPDAGMQSGPAWFLSVVEQAREAVPGAKTIEITAVLDCGDAPGIVLAALRHGLTDVCFTGPPETLSKLTDIADKQGAVIVTERPEGLDLLGVTDPTARCREWLANGSD</sequence>
<dbReference type="AlphaFoldDB" id="A0A545TWY0"/>
<accession>A0A545TWY0</accession>
<keyword evidence="2" id="KW-1185">Reference proteome</keyword>